<dbReference type="EMBL" id="JBHSBH010000007">
    <property type="protein sequence ID" value="MFC3996442.1"/>
    <property type="molecule type" value="Genomic_DNA"/>
</dbReference>
<dbReference type="Proteomes" id="UP001595847">
    <property type="component" value="Unassembled WGS sequence"/>
</dbReference>
<name>A0ABV8FJY8_9ACTN</name>
<dbReference type="RefSeq" id="WP_378532484.1">
    <property type="nucleotide sequence ID" value="NZ_JBHSBH010000007.1"/>
</dbReference>
<feature type="transmembrane region" description="Helical" evidence="1">
    <location>
        <begin position="206"/>
        <end position="226"/>
    </location>
</feature>
<dbReference type="Pfam" id="PF06182">
    <property type="entry name" value="ABC2_membrane_6"/>
    <property type="match status" value="1"/>
</dbReference>
<feature type="transmembrane region" description="Helical" evidence="1">
    <location>
        <begin position="37"/>
        <end position="62"/>
    </location>
</feature>
<dbReference type="PANTHER" id="PTHR36833">
    <property type="entry name" value="SLR0610 PROTEIN-RELATED"/>
    <property type="match status" value="1"/>
</dbReference>
<evidence type="ECO:0000313" key="2">
    <source>
        <dbReference type="EMBL" id="MFC3996442.1"/>
    </source>
</evidence>
<proteinExistence type="predicted"/>
<keyword evidence="1" id="KW-0812">Transmembrane</keyword>
<protein>
    <submittedName>
        <fullName evidence="2">ABC transporter permease</fullName>
    </submittedName>
</protein>
<evidence type="ECO:0000313" key="3">
    <source>
        <dbReference type="Proteomes" id="UP001595847"/>
    </source>
</evidence>
<dbReference type="PANTHER" id="PTHR36833:SF1">
    <property type="entry name" value="INTEGRAL MEMBRANE TRANSPORT PROTEIN"/>
    <property type="match status" value="1"/>
</dbReference>
<organism evidence="2 3">
    <name type="scientific">Nocardiopsis sediminis</name>
    <dbReference type="NCBI Taxonomy" id="1778267"/>
    <lineage>
        <taxon>Bacteria</taxon>
        <taxon>Bacillati</taxon>
        <taxon>Actinomycetota</taxon>
        <taxon>Actinomycetes</taxon>
        <taxon>Streptosporangiales</taxon>
        <taxon>Nocardiopsidaceae</taxon>
        <taxon>Nocardiopsis</taxon>
    </lineage>
</organism>
<feature type="transmembrane region" description="Helical" evidence="1">
    <location>
        <begin position="157"/>
        <end position="185"/>
    </location>
</feature>
<evidence type="ECO:0000256" key="1">
    <source>
        <dbReference type="SAM" id="Phobius"/>
    </source>
</evidence>
<dbReference type="InterPro" id="IPR010390">
    <property type="entry name" value="ABC-2_transporter-like"/>
</dbReference>
<feature type="transmembrane region" description="Helical" evidence="1">
    <location>
        <begin position="246"/>
        <end position="266"/>
    </location>
</feature>
<keyword evidence="1" id="KW-0472">Membrane</keyword>
<gene>
    <name evidence="2" type="ORF">ACFOVU_10975</name>
</gene>
<comment type="caution">
    <text evidence="2">The sequence shown here is derived from an EMBL/GenBank/DDBJ whole genome shotgun (WGS) entry which is preliminary data.</text>
</comment>
<sequence>MAESVVAPRPGTAEGLRSYVRLAWTWCRALAQYPVSLALLTAAQAAAMAAELSAVMFAFGHAGRLAGFGVAEAVLVYGLAALAFSLADFLLGSVERLGEHIRKGSFDAMLIRPVSPLIQLATDEFSPRRLGKVVPSAAALCWALTALDIDWTVQRVLMLPVLIASATVICCSIWVTGACIQFFIIDARQVANSVTYGGQALTEYPLAVYGRAVATAATFTVPLAFVSWQPALFLLGLPDPLGLPAWLRYAPPAVAVLMWAAAAAVWRTGLRHYRSTGS</sequence>
<keyword evidence="3" id="KW-1185">Reference proteome</keyword>
<accession>A0ABV8FJY8</accession>
<keyword evidence="1" id="KW-1133">Transmembrane helix</keyword>
<reference evidence="3" key="1">
    <citation type="journal article" date="2019" name="Int. J. Syst. Evol. Microbiol.">
        <title>The Global Catalogue of Microorganisms (GCM) 10K type strain sequencing project: providing services to taxonomists for standard genome sequencing and annotation.</title>
        <authorList>
            <consortium name="The Broad Institute Genomics Platform"/>
            <consortium name="The Broad Institute Genome Sequencing Center for Infectious Disease"/>
            <person name="Wu L."/>
            <person name="Ma J."/>
        </authorList>
    </citation>
    <scope>NUCLEOTIDE SEQUENCE [LARGE SCALE GENOMIC DNA]</scope>
    <source>
        <strain evidence="3">TBRC 1826</strain>
    </source>
</reference>
<feature type="transmembrane region" description="Helical" evidence="1">
    <location>
        <begin position="74"/>
        <end position="94"/>
    </location>
</feature>